<feature type="repeat" description="TPR" evidence="1">
    <location>
        <begin position="298"/>
        <end position="331"/>
    </location>
</feature>
<evidence type="ECO:0000256" key="2">
    <source>
        <dbReference type="SAM" id="MobiDB-lite"/>
    </source>
</evidence>
<dbReference type="Pfam" id="PF13424">
    <property type="entry name" value="TPR_12"/>
    <property type="match status" value="1"/>
</dbReference>
<dbReference type="PROSITE" id="PS50293">
    <property type="entry name" value="TPR_REGION"/>
    <property type="match status" value="1"/>
</dbReference>
<dbReference type="InterPro" id="IPR000866">
    <property type="entry name" value="AhpC/TSA"/>
</dbReference>
<dbReference type="GO" id="GO:0016491">
    <property type="term" value="F:oxidoreductase activity"/>
    <property type="evidence" value="ECO:0007669"/>
    <property type="project" value="InterPro"/>
</dbReference>
<name>A0A5K7YLJ4_9BACT</name>
<dbReference type="PANTHER" id="PTHR12558:SF13">
    <property type="entry name" value="CELL DIVISION CYCLE PROTEIN 27 HOMOLOG"/>
    <property type="match status" value="1"/>
</dbReference>
<dbReference type="Proteomes" id="UP000427906">
    <property type="component" value="Chromosome"/>
</dbReference>
<dbReference type="SUPFAM" id="SSF52833">
    <property type="entry name" value="Thioredoxin-like"/>
    <property type="match status" value="1"/>
</dbReference>
<dbReference type="PANTHER" id="PTHR12558">
    <property type="entry name" value="CELL DIVISION CYCLE 16,23,27"/>
    <property type="match status" value="1"/>
</dbReference>
<dbReference type="AlphaFoldDB" id="A0A5K7YLJ4"/>
<evidence type="ECO:0000313" key="4">
    <source>
        <dbReference type="EMBL" id="BBO67174.1"/>
    </source>
</evidence>
<gene>
    <name evidence="4" type="ORF">DSCA_11040</name>
</gene>
<dbReference type="InterPro" id="IPR011990">
    <property type="entry name" value="TPR-like_helical_dom_sf"/>
</dbReference>
<feature type="repeat" description="TPR" evidence="1">
    <location>
        <begin position="332"/>
        <end position="365"/>
    </location>
</feature>
<proteinExistence type="predicted"/>
<evidence type="ECO:0000256" key="1">
    <source>
        <dbReference type="PROSITE-ProRule" id="PRU00339"/>
    </source>
</evidence>
<dbReference type="InterPro" id="IPR036249">
    <property type="entry name" value="Thioredoxin-like_sf"/>
</dbReference>
<dbReference type="KEGG" id="dalk:DSCA_11040"/>
<accession>A0A5K7YLJ4</accession>
<dbReference type="Gene3D" id="1.25.40.10">
    <property type="entry name" value="Tetratricopeptide repeat domain"/>
    <property type="match status" value="1"/>
</dbReference>
<feature type="domain" description="Alkyl hydroperoxide reductase subunit C/ Thiol specific antioxidant" evidence="3">
    <location>
        <begin position="32"/>
        <end position="142"/>
    </location>
</feature>
<feature type="region of interest" description="Disordered" evidence="2">
    <location>
        <begin position="633"/>
        <end position="657"/>
    </location>
</feature>
<dbReference type="Gene3D" id="3.40.30.10">
    <property type="entry name" value="Glutaredoxin"/>
    <property type="match status" value="1"/>
</dbReference>
<organism evidence="4 5">
    <name type="scientific">Desulfosarcina alkanivorans</name>
    <dbReference type="NCBI Taxonomy" id="571177"/>
    <lineage>
        <taxon>Bacteria</taxon>
        <taxon>Pseudomonadati</taxon>
        <taxon>Thermodesulfobacteriota</taxon>
        <taxon>Desulfobacteria</taxon>
        <taxon>Desulfobacterales</taxon>
        <taxon>Desulfosarcinaceae</taxon>
        <taxon>Desulfosarcina</taxon>
    </lineage>
</organism>
<dbReference type="RefSeq" id="WP_167527617.1">
    <property type="nucleotide sequence ID" value="NZ_AP021874.1"/>
</dbReference>
<dbReference type="PROSITE" id="PS50005">
    <property type="entry name" value="TPR"/>
    <property type="match status" value="2"/>
</dbReference>
<reference evidence="4 5" key="1">
    <citation type="submission" date="2019-11" db="EMBL/GenBank/DDBJ databases">
        <title>Comparative genomics of hydrocarbon-degrading Desulfosarcina strains.</title>
        <authorList>
            <person name="Watanabe M."/>
            <person name="Kojima H."/>
            <person name="Fukui M."/>
        </authorList>
    </citation>
    <scope>NUCLEOTIDE SEQUENCE [LARGE SCALE GENOMIC DNA]</scope>
    <source>
        <strain evidence="4 5">PL12</strain>
    </source>
</reference>
<dbReference type="SUPFAM" id="SSF48452">
    <property type="entry name" value="TPR-like"/>
    <property type="match status" value="2"/>
</dbReference>
<sequence>MKVSPLVIGLLAAAVIAVGGTPGIGHSALQTGSRVPVFTLKDINGQAYPLSGMKRRAMTILYFFDADSRPSIEGLLSLDGLARKYRDADLTVWAITRSSKQKVAAFQDRTQTVFPVLLDSAGVSDMFDARRILPTVCIVGPELTMLDIFQGGGKTTQVMLVRLAERNLQRRKPEIARAITETVEKSDPGNAQARTVKGYAAIQEGNLDEAEQTFYSLSKEKGSNAVLGKEGLAQVYKNKGQTEKSLQLAKEVAAQAGDRPLVHVIKGDQLYRQNNKKGAEAAYREGTRKPGGAPFQRAVAYNQLGRLYAQRGDFAKSRELYDQAVSIDPYYIEATSNKGQTFEQEERWDKALETYRQAEAVDKHDPFIRALAENAMRRLMIQKDQMKQKELAAAVKKVAERYRQNRFEQVPVDDPWTSRPTRVAFFDLSESGGLSQRAGFAGLLKDYLARQLGASGRVLVVDNLIVSGVMDELGLDRDALADNDILSRLSQAMQASLMIKGSVYQMPSGPLCNLKILTSKDLRPVELLDYQFSGGTRLQKDLSQINRRLMTRIMEKFPLQAFVVEVTGNQVLLNLGALQGVVDGTVFDVIEEKAPVVYKGKQFTPEPGMVARVHVVRTDDDFSYGHIKDQRRPITQDDKLREHPDAMATGDQRSRIW</sequence>
<dbReference type="SMART" id="SM00028">
    <property type="entry name" value="TPR"/>
    <property type="match status" value="4"/>
</dbReference>
<keyword evidence="1" id="KW-0802">TPR repeat</keyword>
<keyword evidence="5" id="KW-1185">Reference proteome</keyword>
<dbReference type="CDD" id="cd02966">
    <property type="entry name" value="TlpA_like_family"/>
    <property type="match status" value="1"/>
</dbReference>
<feature type="compositionally biased region" description="Basic and acidic residues" evidence="2">
    <location>
        <begin position="633"/>
        <end position="645"/>
    </location>
</feature>
<dbReference type="GO" id="GO:0016209">
    <property type="term" value="F:antioxidant activity"/>
    <property type="evidence" value="ECO:0007669"/>
    <property type="project" value="InterPro"/>
</dbReference>
<dbReference type="Pfam" id="PF00578">
    <property type="entry name" value="AhpC-TSA"/>
    <property type="match status" value="1"/>
</dbReference>
<evidence type="ECO:0000259" key="3">
    <source>
        <dbReference type="Pfam" id="PF00578"/>
    </source>
</evidence>
<protein>
    <recommendedName>
        <fullName evidence="3">Alkyl hydroperoxide reductase subunit C/ Thiol specific antioxidant domain-containing protein</fullName>
    </recommendedName>
</protein>
<dbReference type="InterPro" id="IPR019734">
    <property type="entry name" value="TPR_rpt"/>
</dbReference>
<evidence type="ECO:0000313" key="5">
    <source>
        <dbReference type="Proteomes" id="UP000427906"/>
    </source>
</evidence>
<dbReference type="EMBL" id="AP021874">
    <property type="protein sequence ID" value="BBO67174.1"/>
    <property type="molecule type" value="Genomic_DNA"/>
</dbReference>
<dbReference type="Pfam" id="PF13432">
    <property type="entry name" value="TPR_16"/>
    <property type="match status" value="1"/>
</dbReference>